<dbReference type="RefSeq" id="WP_110379072.1">
    <property type="nucleotide sequence ID" value="NZ_CP029288.2"/>
</dbReference>
<dbReference type="GeneID" id="36836411"/>
<organism evidence="2 3">
    <name type="scientific">Acidianus sulfidivorans JP7</name>
    <dbReference type="NCBI Taxonomy" id="619593"/>
    <lineage>
        <taxon>Archaea</taxon>
        <taxon>Thermoproteota</taxon>
        <taxon>Thermoprotei</taxon>
        <taxon>Sulfolobales</taxon>
        <taxon>Sulfolobaceae</taxon>
        <taxon>Acidianus</taxon>
    </lineage>
</organism>
<protein>
    <submittedName>
        <fullName evidence="2">Uncharacterized protein</fullName>
    </submittedName>
</protein>
<keyword evidence="1" id="KW-1133">Transmembrane helix</keyword>
<accession>A0A2U9IJH8</accession>
<keyword evidence="1" id="KW-0812">Transmembrane</keyword>
<dbReference type="AlphaFoldDB" id="A0A2U9IJH8"/>
<evidence type="ECO:0000313" key="3">
    <source>
        <dbReference type="Proteomes" id="UP000248410"/>
    </source>
</evidence>
<keyword evidence="1" id="KW-0472">Membrane</keyword>
<keyword evidence="3" id="KW-1185">Reference proteome</keyword>
<evidence type="ECO:0000313" key="2">
    <source>
        <dbReference type="EMBL" id="AWR96182.1"/>
    </source>
</evidence>
<evidence type="ECO:0000256" key="1">
    <source>
        <dbReference type="SAM" id="Phobius"/>
    </source>
</evidence>
<dbReference type="EMBL" id="CP029288">
    <property type="protein sequence ID" value="AWR96182.1"/>
    <property type="molecule type" value="Genomic_DNA"/>
</dbReference>
<reference evidence="2 3" key="1">
    <citation type="submission" date="2018-05" db="EMBL/GenBank/DDBJ databases">
        <title>Complete Genome Sequences of Extremely Thermoacidophilic, Metal-Mobilizing Type-Strain Members of the Archaeal Family Sulfolobaceae: Acidianus brierleyi DSM-1651T, Acidianus sulfidivorans DSM-18786T, Metallosphaera hakonensis DSM-7519T, and Metallosphaera prunae DSM-10039T.</title>
        <authorList>
            <person name="Counts J.A."/>
            <person name="Kelly R.M."/>
        </authorList>
    </citation>
    <scope>NUCLEOTIDE SEQUENCE [LARGE SCALE GENOMIC DNA]</scope>
    <source>
        <strain evidence="2 3">JP7</strain>
    </source>
</reference>
<sequence length="148" mass="17014">MRVKAVLISLTLPMIFVILVALGAIIPYYQPIQMSITNAKIVYPGIVSFELKAVIHDYFGCFYYFNVTKFLYNNKSYAVRPENSFYSFDGKPNSFSVGFYMPSKLFAKTESDKNIPLTIIVNVTIITSLNQIIHRVYTIDYNFTVVKY</sequence>
<dbReference type="Proteomes" id="UP000248410">
    <property type="component" value="Chromosome"/>
</dbReference>
<dbReference type="KEGG" id="asul:DFR86_00540"/>
<feature type="transmembrane region" description="Helical" evidence="1">
    <location>
        <begin position="7"/>
        <end position="29"/>
    </location>
</feature>
<gene>
    <name evidence="2" type="ORF">DFR86_00540</name>
</gene>
<dbReference type="OrthoDB" id="381502at2157"/>
<name>A0A2U9IJH8_9CREN</name>
<proteinExistence type="predicted"/>